<comment type="function">
    <text evidence="1 12">Converts 2,5-diamino-6-(ribosylamino)-4(3h)-pyrimidinone 5'-phosphate into 5-amino-6-(ribosylamino)-2,4(1h,3h)-pyrimidinedione 5'-phosphate.</text>
</comment>
<dbReference type="InterPro" id="IPR016193">
    <property type="entry name" value="Cytidine_deaminase-like"/>
</dbReference>
<dbReference type="PROSITE" id="PS51747">
    <property type="entry name" value="CYT_DCMP_DEAMINASES_2"/>
    <property type="match status" value="1"/>
</dbReference>
<dbReference type="SUPFAM" id="SSF53597">
    <property type="entry name" value="Dihydrofolate reductase-like"/>
    <property type="match status" value="1"/>
</dbReference>
<dbReference type="GO" id="GO:0009231">
    <property type="term" value="P:riboflavin biosynthetic process"/>
    <property type="evidence" value="ECO:0007669"/>
    <property type="project" value="UniProtKB-UniPathway"/>
</dbReference>
<organism evidence="17 18">
    <name type="scientific">Rubinisphaera italica</name>
    <dbReference type="NCBI Taxonomy" id="2527969"/>
    <lineage>
        <taxon>Bacteria</taxon>
        <taxon>Pseudomonadati</taxon>
        <taxon>Planctomycetota</taxon>
        <taxon>Planctomycetia</taxon>
        <taxon>Planctomycetales</taxon>
        <taxon>Planctomycetaceae</taxon>
        <taxon>Rubinisphaera</taxon>
    </lineage>
</organism>
<comment type="catalytic activity">
    <reaction evidence="12">
        <text>5-amino-6-(5-phospho-D-ribitylamino)uracil + NADP(+) = 5-amino-6-(5-phospho-D-ribosylamino)uracil + NADPH + H(+)</text>
        <dbReference type="Rhea" id="RHEA:17845"/>
        <dbReference type="ChEBI" id="CHEBI:15378"/>
        <dbReference type="ChEBI" id="CHEBI:57783"/>
        <dbReference type="ChEBI" id="CHEBI:58349"/>
        <dbReference type="ChEBI" id="CHEBI:58421"/>
        <dbReference type="ChEBI" id="CHEBI:58453"/>
        <dbReference type="EC" id="1.1.1.193"/>
    </reaction>
</comment>
<evidence type="ECO:0000256" key="4">
    <source>
        <dbReference type="ARBA" id="ARBA00005259"/>
    </source>
</evidence>
<evidence type="ECO:0000256" key="9">
    <source>
        <dbReference type="ARBA" id="ARBA00022857"/>
    </source>
</evidence>
<feature type="binding site" evidence="14">
    <location>
        <position position="298"/>
    </location>
    <ligand>
        <name>substrate</name>
    </ligand>
</feature>
<feature type="binding site" evidence="15">
    <location>
        <position position="54"/>
    </location>
    <ligand>
        <name>Zn(2+)</name>
        <dbReference type="ChEBI" id="CHEBI:29105"/>
        <note>catalytic</note>
    </ligand>
</feature>
<evidence type="ECO:0000313" key="17">
    <source>
        <dbReference type="EMBL" id="TWT61163.1"/>
    </source>
</evidence>
<dbReference type="InterPro" id="IPR002734">
    <property type="entry name" value="RibDG_C"/>
</dbReference>
<dbReference type="PANTHER" id="PTHR38011">
    <property type="entry name" value="DIHYDROFOLATE REDUCTASE FAMILY PROTEIN (AFU_ORTHOLOGUE AFUA_8G06820)"/>
    <property type="match status" value="1"/>
</dbReference>
<keyword evidence="11" id="KW-0511">Multifunctional enzyme</keyword>
<evidence type="ECO:0000256" key="8">
    <source>
        <dbReference type="ARBA" id="ARBA00022833"/>
    </source>
</evidence>
<dbReference type="GO" id="GO:0008270">
    <property type="term" value="F:zinc ion binding"/>
    <property type="evidence" value="ECO:0007669"/>
    <property type="project" value="InterPro"/>
</dbReference>
<dbReference type="CDD" id="cd01284">
    <property type="entry name" value="Riboflavin_deaminase-reductase"/>
    <property type="match status" value="1"/>
</dbReference>
<sequence length="376" mass="40158">MQFATPTEVMQRALSLAERGRGYVEPNPLVGAVIVDENLGLVAEGYHAKFGGLHAEADALSKIEQIPENSTIYVTLEPCAHHGKTPPCAEAILKAGIKRVVIGCLDPARHNEVTGVELLRNAGVEVEVNFLKSEAETLLRPFRKLQLTGLPYVHGKWAMTLDGRIASKTGSSQWITNPASRSHVHKLRGLMDAIIVGSGTALADDPQLTVRPPGPRTPARIILDSHARLSVNSRLIQTIDEAPVLVVCREDVSAEIQKKLVDAGVELILAPVNYVGQPELSIVLKELGRRGMTNLLVEGGACVLGSFFDAGQVDEVHAYIAPKIIGGGAAFSPVGGTGISKMTDALNLEQSSIQQFDGDLLIHGFIPNTFGQGETA</sequence>
<keyword evidence="10 12" id="KW-0560">Oxidoreductase</keyword>
<feature type="binding site" evidence="14">
    <location>
        <position position="188"/>
    </location>
    <ligand>
        <name>substrate</name>
    </ligand>
</feature>
<dbReference type="GO" id="GO:0050661">
    <property type="term" value="F:NADP binding"/>
    <property type="evidence" value="ECO:0007669"/>
    <property type="project" value="InterPro"/>
</dbReference>
<dbReference type="Gene3D" id="3.40.140.10">
    <property type="entry name" value="Cytidine Deaminase, domain 2"/>
    <property type="match status" value="1"/>
</dbReference>
<dbReference type="NCBIfam" id="TIGR00227">
    <property type="entry name" value="ribD_Cterm"/>
    <property type="match status" value="1"/>
</dbReference>
<proteinExistence type="inferred from homology"/>
<dbReference type="PIRSF" id="PIRSF006769">
    <property type="entry name" value="RibD"/>
    <property type="match status" value="1"/>
</dbReference>
<comment type="caution">
    <text evidence="17">The sequence shown here is derived from an EMBL/GenBank/DDBJ whole genome shotgun (WGS) entry which is preliminary data.</text>
</comment>
<dbReference type="SUPFAM" id="SSF53927">
    <property type="entry name" value="Cytidine deaminase-like"/>
    <property type="match status" value="1"/>
</dbReference>
<comment type="pathway">
    <text evidence="2 12">Cofactor biosynthesis; riboflavin biosynthesis; 5-amino-6-(D-ribitylamino)uracil from GTP: step 2/4.</text>
</comment>
<evidence type="ECO:0000256" key="3">
    <source>
        <dbReference type="ARBA" id="ARBA00004910"/>
    </source>
</evidence>
<feature type="binding site" evidence="15">
    <location>
        <position position="88"/>
    </location>
    <ligand>
        <name>Zn(2+)</name>
        <dbReference type="ChEBI" id="CHEBI:29105"/>
        <note>catalytic</note>
    </ligand>
</feature>
<dbReference type="Pfam" id="PF00383">
    <property type="entry name" value="dCMP_cyt_deam_1"/>
    <property type="match status" value="1"/>
</dbReference>
<evidence type="ECO:0000256" key="10">
    <source>
        <dbReference type="ARBA" id="ARBA00023002"/>
    </source>
</evidence>
<feature type="active site" description="Proton donor" evidence="13">
    <location>
        <position position="56"/>
    </location>
</feature>
<comment type="similarity">
    <text evidence="5 12">In the C-terminal section; belongs to the HTP reductase family.</text>
</comment>
<dbReference type="GO" id="GO:0008703">
    <property type="term" value="F:5-amino-6-(5-phosphoribosylamino)uracil reductase activity"/>
    <property type="evidence" value="ECO:0007669"/>
    <property type="project" value="UniProtKB-EC"/>
</dbReference>
<evidence type="ECO:0000256" key="6">
    <source>
        <dbReference type="ARBA" id="ARBA00022619"/>
    </source>
</evidence>
<dbReference type="RefSeq" id="WP_146503189.1">
    <property type="nucleotide sequence ID" value="NZ_SJPG01000001.1"/>
</dbReference>
<dbReference type="PANTHER" id="PTHR38011:SF7">
    <property type="entry name" value="2,5-DIAMINO-6-RIBOSYLAMINO-4(3H)-PYRIMIDINONE 5'-PHOSPHATE REDUCTASE"/>
    <property type="match status" value="1"/>
</dbReference>
<feature type="binding site" evidence="14">
    <location>
        <position position="208"/>
    </location>
    <ligand>
        <name>substrate</name>
    </ligand>
</feature>
<keyword evidence="18" id="KW-1185">Reference proteome</keyword>
<feature type="binding site" evidence="14">
    <location>
        <position position="211"/>
    </location>
    <ligand>
        <name>substrate</name>
    </ligand>
</feature>
<dbReference type="Proteomes" id="UP000316095">
    <property type="component" value="Unassembled WGS sequence"/>
</dbReference>
<feature type="binding site" evidence="14">
    <location>
        <position position="200"/>
    </location>
    <ligand>
        <name>NADP(+)</name>
        <dbReference type="ChEBI" id="CHEBI:58349"/>
    </ligand>
</feature>
<evidence type="ECO:0000256" key="5">
    <source>
        <dbReference type="ARBA" id="ARBA00007417"/>
    </source>
</evidence>
<dbReference type="NCBIfam" id="TIGR00326">
    <property type="entry name" value="eubact_ribD"/>
    <property type="match status" value="1"/>
</dbReference>
<keyword evidence="6 12" id="KW-0686">Riboflavin biosynthesis</keyword>
<feature type="binding site" evidence="14">
    <location>
        <position position="204"/>
    </location>
    <ligand>
        <name>NADP(+)</name>
        <dbReference type="ChEBI" id="CHEBI:58349"/>
    </ligand>
</feature>
<feature type="domain" description="CMP/dCMP-type deaminase" evidence="16">
    <location>
        <begin position="4"/>
        <end position="127"/>
    </location>
</feature>
<dbReference type="EC" id="1.1.1.193" evidence="12"/>
<comment type="similarity">
    <text evidence="4 12">In the N-terminal section; belongs to the cytidine and deoxycytidylate deaminase family.</text>
</comment>
<dbReference type="InterPro" id="IPR016192">
    <property type="entry name" value="APOBEC/CMP_deaminase_Zn-bd"/>
</dbReference>
<evidence type="ECO:0000256" key="7">
    <source>
        <dbReference type="ARBA" id="ARBA00022723"/>
    </source>
</evidence>
<feature type="binding site" evidence="14">
    <location>
        <begin position="300"/>
        <end position="306"/>
    </location>
    <ligand>
        <name>NADP(+)</name>
        <dbReference type="ChEBI" id="CHEBI:58349"/>
    </ligand>
</feature>
<reference evidence="17 18" key="1">
    <citation type="submission" date="2019-02" db="EMBL/GenBank/DDBJ databases">
        <title>Deep-cultivation of Planctomycetes and their phenomic and genomic characterization uncovers novel biology.</title>
        <authorList>
            <person name="Wiegand S."/>
            <person name="Jogler M."/>
            <person name="Boedeker C."/>
            <person name="Pinto D."/>
            <person name="Vollmers J."/>
            <person name="Rivas-Marin E."/>
            <person name="Kohn T."/>
            <person name="Peeters S.H."/>
            <person name="Heuer A."/>
            <person name="Rast P."/>
            <person name="Oberbeckmann S."/>
            <person name="Bunk B."/>
            <person name="Jeske O."/>
            <person name="Meyerdierks A."/>
            <person name="Storesund J.E."/>
            <person name="Kallscheuer N."/>
            <person name="Luecker S."/>
            <person name="Lage O.M."/>
            <person name="Pohl T."/>
            <person name="Merkel B.J."/>
            <person name="Hornburger P."/>
            <person name="Mueller R.-W."/>
            <person name="Bruemmer F."/>
            <person name="Labrenz M."/>
            <person name="Spormann A.M."/>
            <person name="Op Den Camp H."/>
            <person name="Overmann J."/>
            <person name="Amann R."/>
            <person name="Jetten M.S.M."/>
            <person name="Mascher T."/>
            <person name="Medema M.H."/>
            <person name="Devos D.P."/>
            <person name="Kaster A.-K."/>
            <person name="Ovreas L."/>
            <person name="Rohde M."/>
            <person name="Galperin M.Y."/>
            <person name="Jogler C."/>
        </authorList>
    </citation>
    <scope>NUCLEOTIDE SEQUENCE [LARGE SCALE GENOMIC DNA]</scope>
    <source>
        <strain evidence="17 18">Pan54</strain>
    </source>
</reference>
<keyword evidence="9 12" id="KW-0521">NADP</keyword>
<keyword evidence="8 12" id="KW-0862">Zinc</keyword>
<dbReference type="InterPro" id="IPR004794">
    <property type="entry name" value="Eubact_RibD"/>
</dbReference>
<feature type="binding site" evidence="14">
    <location>
        <position position="174"/>
    </location>
    <ligand>
        <name>NADP(+)</name>
        <dbReference type="ChEBI" id="CHEBI:58349"/>
    </ligand>
</feature>
<evidence type="ECO:0000256" key="15">
    <source>
        <dbReference type="PIRSR" id="PIRSR006769-3"/>
    </source>
</evidence>
<dbReference type="EC" id="3.5.4.26" evidence="12"/>
<dbReference type="GO" id="GO:0008835">
    <property type="term" value="F:diaminohydroxyphosphoribosylaminopyrimidine deaminase activity"/>
    <property type="evidence" value="ECO:0007669"/>
    <property type="project" value="UniProtKB-EC"/>
</dbReference>
<dbReference type="Gene3D" id="3.40.430.10">
    <property type="entry name" value="Dihydrofolate Reductase, subunit A"/>
    <property type="match status" value="1"/>
</dbReference>
<evidence type="ECO:0000256" key="12">
    <source>
        <dbReference type="PIRNR" id="PIRNR006769"/>
    </source>
</evidence>
<comment type="catalytic activity">
    <reaction evidence="12">
        <text>2,5-diamino-6-hydroxy-4-(5-phosphoribosylamino)-pyrimidine + H2O + H(+) = 5-amino-6-(5-phospho-D-ribosylamino)uracil + NH4(+)</text>
        <dbReference type="Rhea" id="RHEA:21868"/>
        <dbReference type="ChEBI" id="CHEBI:15377"/>
        <dbReference type="ChEBI" id="CHEBI:15378"/>
        <dbReference type="ChEBI" id="CHEBI:28938"/>
        <dbReference type="ChEBI" id="CHEBI:58453"/>
        <dbReference type="ChEBI" id="CHEBI:58614"/>
        <dbReference type="EC" id="3.5.4.26"/>
    </reaction>
</comment>
<comment type="pathway">
    <text evidence="3 12">Cofactor biosynthesis; riboflavin biosynthesis; 5-amino-6-(D-ribitylamino)uracil from GTP: step 3/4.</text>
</comment>
<keyword evidence="7 12" id="KW-0479">Metal-binding</keyword>
<dbReference type="InterPro" id="IPR002125">
    <property type="entry name" value="CMP_dCMP_dom"/>
</dbReference>
<evidence type="ECO:0000256" key="14">
    <source>
        <dbReference type="PIRSR" id="PIRSR006769-2"/>
    </source>
</evidence>
<feature type="binding site" evidence="15">
    <location>
        <position position="79"/>
    </location>
    <ligand>
        <name>Zn(2+)</name>
        <dbReference type="ChEBI" id="CHEBI:29105"/>
        <note>catalytic</note>
    </ligand>
</feature>
<evidence type="ECO:0000256" key="11">
    <source>
        <dbReference type="ARBA" id="ARBA00023268"/>
    </source>
</evidence>
<name>A0A5C5XFN1_9PLAN</name>
<evidence type="ECO:0000256" key="1">
    <source>
        <dbReference type="ARBA" id="ARBA00002151"/>
    </source>
</evidence>
<feature type="binding site" evidence="14">
    <location>
        <position position="172"/>
    </location>
    <ligand>
        <name>substrate</name>
    </ligand>
</feature>
<feature type="binding site" evidence="14">
    <location>
        <position position="158"/>
    </location>
    <ligand>
        <name>NADP(+)</name>
        <dbReference type="ChEBI" id="CHEBI:58349"/>
    </ligand>
</feature>
<protein>
    <recommendedName>
        <fullName evidence="12">Riboflavin biosynthesis protein RibD</fullName>
    </recommendedName>
    <domain>
        <recommendedName>
            <fullName evidence="12">Diaminohydroxyphosphoribosylaminopyrimidine deaminase</fullName>
            <shortName evidence="12">DRAP deaminase</shortName>
            <ecNumber evidence="12">3.5.4.26</ecNumber>
        </recommendedName>
        <alternativeName>
            <fullName evidence="12">Riboflavin-specific deaminase</fullName>
        </alternativeName>
    </domain>
    <domain>
        <recommendedName>
            <fullName evidence="12">5-amino-6-(5-phosphoribosylamino)uracil reductase</fullName>
            <ecNumber evidence="12">1.1.1.193</ecNumber>
        </recommendedName>
        <alternativeName>
            <fullName evidence="12">HTP reductase</fullName>
        </alternativeName>
    </domain>
</protein>
<evidence type="ECO:0000256" key="13">
    <source>
        <dbReference type="PIRSR" id="PIRSR006769-1"/>
    </source>
</evidence>
<feature type="binding site" evidence="14">
    <location>
        <position position="225"/>
    </location>
    <ligand>
        <name>NADP(+)</name>
        <dbReference type="ChEBI" id="CHEBI:58349"/>
    </ligand>
</feature>
<dbReference type="Pfam" id="PF01872">
    <property type="entry name" value="RibD_C"/>
    <property type="match status" value="1"/>
</dbReference>
<evidence type="ECO:0000313" key="18">
    <source>
        <dbReference type="Proteomes" id="UP000316095"/>
    </source>
</evidence>
<dbReference type="InterPro" id="IPR024072">
    <property type="entry name" value="DHFR-like_dom_sf"/>
</dbReference>
<gene>
    <name evidence="17" type="primary">ribD_1</name>
    <name evidence="17" type="ORF">Pan54_18980</name>
</gene>
<comment type="cofactor">
    <cofactor evidence="12 15">
        <name>Zn(2+)</name>
        <dbReference type="ChEBI" id="CHEBI:29105"/>
    </cofactor>
    <text evidence="12 15">Binds 1 zinc ion.</text>
</comment>
<dbReference type="PROSITE" id="PS00903">
    <property type="entry name" value="CYT_DCMP_DEAMINASES_1"/>
    <property type="match status" value="1"/>
</dbReference>
<dbReference type="InterPro" id="IPR011549">
    <property type="entry name" value="RibD_C"/>
</dbReference>
<keyword evidence="12" id="KW-0378">Hydrolase</keyword>
<dbReference type="EMBL" id="SJPG01000001">
    <property type="protein sequence ID" value="TWT61163.1"/>
    <property type="molecule type" value="Genomic_DNA"/>
</dbReference>
<dbReference type="AlphaFoldDB" id="A0A5C5XFN1"/>
<dbReference type="OrthoDB" id="9800865at2"/>
<dbReference type="InterPro" id="IPR050765">
    <property type="entry name" value="Riboflavin_Biosynth_HTPR"/>
</dbReference>
<evidence type="ECO:0000256" key="2">
    <source>
        <dbReference type="ARBA" id="ARBA00004882"/>
    </source>
</evidence>
<evidence type="ECO:0000259" key="16">
    <source>
        <dbReference type="PROSITE" id="PS51747"/>
    </source>
</evidence>
<dbReference type="UniPathway" id="UPA00275">
    <property type="reaction ID" value="UER00401"/>
</dbReference>
<accession>A0A5C5XFN1</accession>